<feature type="domain" description="Phosphoenolpyruvate carboxykinase GTP-utilising N-terminal" evidence="11">
    <location>
        <begin position="27"/>
        <end position="248"/>
    </location>
</feature>
<dbReference type="NCBIfam" id="NF003253">
    <property type="entry name" value="PRK04210.1"/>
    <property type="match status" value="1"/>
</dbReference>
<comment type="catalytic activity">
    <reaction evidence="9">
        <text>oxaloacetate + GTP = phosphoenolpyruvate + GDP + CO2</text>
        <dbReference type="Rhea" id="RHEA:10388"/>
        <dbReference type="ChEBI" id="CHEBI:16452"/>
        <dbReference type="ChEBI" id="CHEBI:16526"/>
        <dbReference type="ChEBI" id="CHEBI:37565"/>
        <dbReference type="ChEBI" id="CHEBI:58189"/>
        <dbReference type="ChEBI" id="CHEBI:58702"/>
        <dbReference type="EC" id="4.1.1.32"/>
    </reaction>
</comment>
<feature type="binding site" evidence="9">
    <location>
        <begin position="539"/>
        <end position="542"/>
    </location>
    <ligand>
        <name>GTP</name>
        <dbReference type="ChEBI" id="CHEBI:37565"/>
    </ligand>
</feature>
<dbReference type="SUPFAM" id="SSF68923">
    <property type="entry name" value="PEP carboxykinase N-terminal domain"/>
    <property type="match status" value="1"/>
</dbReference>
<evidence type="ECO:0000256" key="5">
    <source>
        <dbReference type="ARBA" id="ARBA00022793"/>
    </source>
</evidence>
<dbReference type="Pfam" id="PF17297">
    <property type="entry name" value="PEPCK_N"/>
    <property type="match status" value="1"/>
</dbReference>
<comment type="function">
    <text evidence="9">Catalyzes the conversion of oxaloacetate (OAA) to phosphoenolpyruvate (PEP), the rate-limiting step in the metabolic pathway that produces glucose from lactate and other precursors derived from the citric acid cycle.</text>
</comment>
<feature type="binding site" evidence="9">
    <location>
        <position position="236"/>
    </location>
    <ligand>
        <name>Mn(2+)</name>
        <dbReference type="ChEBI" id="CHEBI:29035"/>
    </ligand>
</feature>
<dbReference type="CDD" id="cd00819">
    <property type="entry name" value="PEPCK_GTP"/>
    <property type="match status" value="1"/>
</dbReference>
<dbReference type="InterPro" id="IPR018091">
    <property type="entry name" value="PEP_carboxykin_GTP_CS"/>
</dbReference>
<evidence type="ECO:0000256" key="3">
    <source>
        <dbReference type="ARBA" id="ARBA00022723"/>
    </source>
</evidence>
<evidence type="ECO:0000313" key="13">
    <source>
        <dbReference type="Proteomes" id="UP001597304"/>
    </source>
</evidence>
<keyword evidence="7 9" id="KW-0464">Manganese</keyword>
<evidence type="ECO:0000256" key="6">
    <source>
        <dbReference type="ARBA" id="ARBA00023134"/>
    </source>
</evidence>
<dbReference type="InterPro" id="IPR013035">
    <property type="entry name" value="PEP_carboxykinase_C"/>
</dbReference>
<keyword evidence="9" id="KW-0963">Cytoplasm</keyword>
<feature type="binding site" evidence="9">
    <location>
        <position position="313"/>
    </location>
    <ligand>
        <name>Mn(2+)</name>
        <dbReference type="ChEBI" id="CHEBI:29035"/>
    </ligand>
</feature>
<feature type="binding site" evidence="9">
    <location>
        <begin position="227"/>
        <end position="229"/>
    </location>
    <ligand>
        <name>substrate</name>
    </ligand>
</feature>
<feature type="binding site" evidence="9">
    <location>
        <position position="86"/>
    </location>
    <ligand>
        <name>substrate</name>
    </ligand>
</feature>
<proteinExistence type="inferred from homology"/>
<comment type="cofactor">
    <cofactor evidence="9">
        <name>Mn(2+)</name>
        <dbReference type="ChEBI" id="CHEBI:29035"/>
    </cofactor>
    <text evidence="9">Binds 1 Mn(2+) ion per subunit.</text>
</comment>
<keyword evidence="8 9" id="KW-0456">Lyase</keyword>
<dbReference type="InterPro" id="IPR008209">
    <property type="entry name" value="PEP_carboxykinase_GTP"/>
</dbReference>
<dbReference type="EC" id="4.1.1.32" evidence="9"/>
<feature type="active site" evidence="9">
    <location>
        <position position="288"/>
    </location>
</feature>
<evidence type="ECO:0000256" key="4">
    <source>
        <dbReference type="ARBA" id="ARBA00022741"/>
    </source>
</evidence>
<keyword evidence="2 9" id="KW-0312">Gluconeogenesis</keyword>
<reference evidence="13" key="1">
    <citation type="journal article" date="2019" name="Int. J. Syst. Evol. Microbiol.">
        <title>The Global Catalogue of Microorganisms (GCM) 10K type strain sequencing project: providing services to taxonomists for standard genome sequencing and annotation.</title>
        <authorList>
            <consortium name="The Broad Institute Genomics Platform"/>
            <consortium name="The Broad Institute Genome Sequencing Center for Infectious Disease"/>
            <person name="Wu L."/>
            <person name="Ma J."/>
        </authorList>
    </citation>
    <scope>NUCLEOTIDE SEQUENCE [LARGE SCALE GENOMIC DNA]</scope>
    <source>
        <strain evidence="13">LMG 29247</strain>
    </source>
</reference>
<evidence type="ECO:0000313" key="12">
    <source>
        <dbReference type="EMBL" id="MFD1711491.1"/>
    </source>
</evidence>
<keyword evidence="3 9" id="KW-0479">Metal-binding</keyword>
<comment type="subunit">
    <text evidence="9">Monomer.</text>
</comment>
<sequence length="633" mass="68745">MNAPLTPGLIKDLNTPAYVKNAKLIAWVGDMVALCQPDNVYWCDGSQAEYDRLCQQLVDAGTFKKLNPAKRPGSFLAWSDPSDVARVEDRTFICSEKQEDAGPTNNWTPPAEMRAKLQPLFDGCMKGRTMYVVPFSMGPLGSPIAHIGVELSDSAYVAVNMKLMTRMGKGAIDVLGDDGEFVPCVHTVGAPLAAGEKDQTSWPCNPDVKYIVHYPETREIWSYGSGYGGNALLGKKCFALRIASNMGRAAAGGPSGSPGWLAEHMLILGVTSPEGKKHHVAAAFPSACGKTNFSMLVPPEGFAGWKVTTIGDDIAWIKPGADGRLYAINPEAGYFGVAPGTNMLTNPNCMLSLNQDVIFTNVALTDDGDVWWEGMEKDQGGLPAHLIDWQGKDWTPEDGKAGRKAAHANARFTVAATNNPALDPAWDDPAGVAIDAFIFGGRRSTTVPLVTEARNWTEGVYMAATMGSETTAAAFGAQGVVRRDPFAMLPFCGYNMADYFGHWLALGDKLKGQSAQLPGIYCVNWFRKDADGKFVWPGYGENMRVLKWIVDRVENRATGTPTMFGVAPTYGEINWTGLNFTPEQFATVTNIDKAAWQDEFRLHEELFAQLAQGLPPAMEQTKQVMEERLGAEA</sequence>
<feature type="binding site" evidence="9">
    <location>
        <position position="286"/>
    </location>
    <ligand>
        <name>substrate</name>
    </ligand>
</feature>
<dbReference type="HAMAP" id="MF_00452">
    <property type="entry name" value="PEPCK_GTP"/>
    <property type="match status" value="1"/>
</dbReference>
<feature type="binding site" evidence="9">
    <location>
        <position position="442"/>
    </location>
    <ligand>
        <name>GTP</name>
        <dbReference type="ChEBI" id="CHEBI:37565"/>
    </ligand>
</feature>
<dbReference type="PANTHER" id="PTHR11561">
    <property type="entry name" value="PHOSPHOENOLPYRUVATE CARBOXYKINASE"/>
    <property type="match status" value="1"/>
</dbReference>
<dbReference type="Gene3D" id="3.90.228.20">
    <property type="match status" value="1"/>
</dbReference>
<dbReference type="GO" id="GO:0004613">
    <property type="term" value="F:phosphoenolpyruvate carboxykinase (GTP) activity"/>
    <property type="evidence" value="ECO:0007669"/>
    <property type="project" value="UniProtKB-EC"/>
</dbReference>
<evidence type="ECO:0000256" key="9">
    <source>
        <dbReference type="HAMAP-Rule" id="MF_00452"/>
    </source>
</evidence>
<feature type="binding site" evidence="9">
    <location>
        <position position="264"/>
    </location>
    <ligand>
        <name>Mn(2+)</name>
        <dbReference type="ChEBI" id="CHEBI:29035"/>
    </ligand>
</feature>
<dbReference type="InterPro" id="IPR035078">
    <property type="entry name" value="PEP_carboxykinase_GTP_N"/>
</dbReference>
<dbReference type="PROSITE" id="PS00505">
    <property type="entry name" value="PEPCK_GTP"/>
    <property type="match status" value="1"/>
</dbReference>
<evidence type="ECO:0000256" key="2">
    <source>
        <dbReference type="ARBA" id="ARBA00022432"/>
    </source>
</evidence>
<comment type="caution">
    <text evidence="12">The sequence shown here is derived from an EMBL/GenBank/DDBJ whole genome shotgun (WGS) entry which is preliminary data.</text>
</comment>
<keyword evidence="6 9" id="KW-0342">GTP-binding</keyword>
<dbReference type="RefSeq" id="WP_147913719.1">
    <property type="nucleotide sequence ID" value="NZ_JBHUEJ010000027.1"/>
</dbReference>
<evidence type="ECO:0000256" key="8">
    <source>
        <dbReference type="ARBA" id="ARBA00023239"/>
    </source>
</evidence>
<feature type="domain" description="Phosphoenolpyruvate carboxykinase C-terminal P-loop" evidence="10">
    <location>
        <begin position="260"/>
        <end position="627"/>
    </location>
</feature>
<dbReference type="PIRSF" id="PIRSF001348">
    <property type="entry name" value="PEP_carboxykinase_GTP"/>
    <property type="match status" value="1"/>
</dbReference>
<comment type="subcellular location">
    <subcellularLocation>
        <location evidence="9">Cytoplasm</location>
    </subcellularLocation>
</comment>
<evidence type="ECO:0000256" key="1">
    <source>
        <dbReference type="ARBA" id="ARBA00005796"/>
    </source>
</evidence>
<feature type="binding site" evidence="9">
    <location>
        <begin position="409"/>
        <end position="411"/>
    </location>
    <ligand>
        <name>substrate</name>
    </ligand>
</feature>
<dbReference type="Gene3D" id="2.170.8.10">
    <property type="entry name" value="Phosphoenolpyruvate Carboxykinase, domain 2"/>
    <property type="match status" value="1"/>
</dbReference>
<protein>
    <recommendedName>
        <fullName evidence="9">Phosphoenolpyruvate carboxykinase [GTP]</fullName>
        <shortName evidence="9">PEP carboxykinase</shortName>
        <shortName evidence="9">PEPCK</shortName>
        <ecNumber evidence="9">4.1.1.32</ecNumber>
    </recommendedName>
    <alternativeName>
        <fullName evidence="9">GTP-dependent phosphoenolpyruvate carboxykinase</fullName>
        <shortName evidence="9">GTP-PEPCK</shortName>
    </alternativeName>
</protein>
<evidence type="ECO:0000259" key="11">
    <source>
        <dbReference type="Pfam" id="PF17297"/>
    </source>
</evidence>
<evidence type="ECO:0000256" key="7">
    <source>
        <dbReference type="ARBA" id="ARBA00023211"/>
    </source>
</evidence>
<accession>A0ABW4KXG6</accession>
<keyword evidence="4 9" id="KW-0547">Nucleotide-binding</keyword>
<evidence type="ECO:0000259" key="10">
    <source>
        <dbReference type="Pfam" id="PF00821"/>
    </source>
</evidence>
<organism evidence="12 13">
    <name type="scientific">Ottowia flava</name>
    <dbReference type="NCBI Taxonomy" id="2675430"/>
    <lineage>
        <taxon>Bacteria</taxon>
        <taxon>Pseudomonadati</taxon>
        <taxon>Pseudomonadota</taxon>
        <taxon>Betaproteobacteria</taxon>
        <taxon>Burkholderiales</taxon>
        <taxon>Comamonadaceae</taxon>
        <taxon>Ottowia</taxon>
    </lineage>
</organism>
<dbReference type="EMBL" id="JBHUEJ010000027">
    <property type="protein sequence ID" value="MFD1711491.1"/>
    <property type="molecule type" value="Genomic_DNA"/>
</dbReference>
<dbReference type="InterPro" id="IPR035077">
    <property type="entry name" value="PEP_carboxykinase_GTP_C"/>
</dbReference>
<dbReference type="SUPFAM" id="SSF53795">
    <property type="entry name" value="PEP carboxykinase-like"/>
    <property type="match status" value="1"/>
</dbReference>
<dbReference type="Gene3D" id="3.40.449.10">
    <property type="entry name" value="Phosphoenolpyruvate Carboxykinase, domain 1"/>
    <property type="match status" value="1"/>
</dbReference>
<keyword evidence="5 9" id="KW-0210">Decarboxylase</keyword>
<dbReference type="PANTHER" id="PTHR11561:SF0">
    <property type="entry name" value="PHOSPHOENOLPYRUVATE CARBOXYKINASE [GTP]-RELATED"/>
    <property type="match status" value="1"/>
</dbReference>
<keyword evidence="13" id="KW-1185">Reference proteome</keyword>
<feature type="binding site" evidence="9">
    <location>
        <begin position="287"/>
        <end position="292"/>
    </location>
    <ligand>
        <name>GTP</name>
        <dbReference type="ChEBI" id="CHEBI:37565"/>
    </ligand>
</feature>
<comment type="similarity">
    <text evidence="1 9">Belongs to the phosphoenolpyruvate carboxykinase [GTP] family.</text>
</comment>
<feature type="binding site" evidence="9">
    <location>
        <position position="411"/>
    </location>
    <ligand>
        <name>GTP</name>
        <dbReference type="ChEBI" id="CHEBI:37565"/>
    </ligand>
</feature>
<dbReference type="InterPro" id="IPR008210">
    <property type="entry name" value="PEP_carboxykinase_N"/>
</dbReference>
<gene>
    <name evidence="9" type="primary">pckG</name>
    <name evidence="12" type="ORF">ACFSF0_12790</name>
</gene>
<name>A0ABW4KXG6_9BURK</name>
<dbReference type="Proteomes" id="UP001597304">
    <property type="component" value="Unassembled WGS sequence"/>
</dbReference>
<comment type="pathway">
    <text evidence="9">Carbohydrate biosynthesis; gluconeogenesis.</text>
</comment>
<dbReference type="Pfam" id="PF00821">
    <property type="entry name" value="PEPCK_GTP"/>
    <property type="match status" value="1"/>
</dbReference>